<organism evidence="2 3">
    <name type="scientific">Gimesia aquarii</name>
    <dbReference type="NCBI Taxonomy" id="2527964"/>
    <lineage>
        <taxon>Bacteria</taxon>
        <taxon>Pseudomonadati</taxon>
        <taxon>Planctomycetota</taxon>
        <taxon>Planctomycetia</taxon>
        <taxon>Planctomycetales</taxon>
        <taxon>Planctomycetaceae</taxon>
        <taxon>Gimesia</taxon>
    </lineage>
</organism>
<dbReference type="AlphaFoldDB" id="A0A517VZZ0"/>
<dbReference type="Proteomes" id="UP000318704">
    <property type="component" value="Chromosome"/>
</dbReference>
<evidence type="ECO:0000313" key="2">
    <source>
        <dbReference type="EMBL" id="QDT98572.1"/>
    </source>
</evidence>
<keyword evidence="1" id="KW-0812">Transmembrane</keyword>
<sequence length="70" mass="7838">MSLKKKGKLALAIIIRIYSMYSISFLIANSDLGFAHSSFNLNATQQSIMRQFAPLGQAVAIMRRCVLLLY</sequence>
<evidence type="ECO:0000256" key="1">
    <source>
        <dbReference type="SAM" id="Phobius"/>
    </source>
</evidence>
<gene>
    <name evidence="2" type="ORF">V144x_40790</name>
</gene>
<reference evidence="2 3" key="1">
    <citation type="submission" date="2019-03" db="EMBL/GenBank/DDBJ databases">
        <title>Deep-cultivation of Planctomycetes and their phenomic and genomic characterization uncovers novel biology.</title>
        <authorList>
            <person name="Wiegand S."/>
            <person name="Jogler M."/>
            <person name="Boedeker C."/>
            <person name="Pinto D."/>
            <person name="Vollmers J."/>
            <person name="Rivas-Marin E."/>
            <person name="Kohn T."/>
            <person name="Peeters S.H."/>
            <person name="Heuer A."/>
            <person name="Rast P."/>
            <person name="Oberbeckmann S."/>
            <person name="Bunk B."/>
            <person name="Jeske O."/>
            <person name="Meyerdierks A."/>
            <person name="Storesund J.E."/>
            <person name="Kallscheuer N."/>
            <person name="Luecker S."/>
            <person name="Lage O.M."/>
            <person name="Pohl T."/>
            <person name="Merkel B.J."/>
            <person name="Hornburger P."/>
            <person name="Mueller R.-W."/>
            <person name="Bruemmer F."/>
            <person name="Labrenz M."/>
            <person name="Spormann A.M."/>
            <person name="Op den Camp H."/>
            <person name="Overmann J."/>
            <person name="Amann R."/>
            <person name="Jetten M.S.M."/>
            <person name="Mascher T."/>
            <person name="Medema M.H."/>
            <person name="Devos D.P."/>
            <person name="Kaster A.-K."/>
            <person name="Ovreas L."/>
            <person name="Rohde M."/>
            <person name="Galperin M.Y."/>
            <person name="Jogler C."/>
        </authorList>
    </citation>
    <scope>NUCLEOTIDE SEQUENCE [LARGE SCALE GENOMIC DNA]</scope>
    <source>
        <strain evidence="2 3">V144</strain>
    </source>
</reference>
<accession>A0A517VZZ0</accession>
<proteinExistence type="predicted"/>
<dbReference type="EMBL" id="CP037920">
    <property type="protein sequence ID" value="QDT98572.1"/>
    <property type="molecule type" value="Genomic_DNA"/>
</dbReference>
<protein>
    <submittedName>
        <fullName evidence="2">Uncharacterized protein</fullName>
    </submittedName>
</protein>
<keyword evidence="1" id="KW-0472">Membrane</keyword>
<dbReference type="KEGG" id="gaw:V144x_40790"/>
<feature type="transmembrane region" description="Helical" evidence="1">
    <location>
        <begin position="9"/>
        <end position="28"/>
    </location>
</feature>
<keyword evidence="1" id="KW-1133">Transmembrane helix</keyword>
<name>A0A517VZZ0_9PLAN</name>
<evidence type="ECO:0000313" key="3">
    <source>
        <dbReference type="Proteomes" id="UP000318704"/>
    </source>
</evidence>